<feature type="compositionally biased region" description="Low complexity" evidence="1">
    <location>
        <begin position="564"/>
        <end position="580"/>
    </location>
</feature>
<gene>
    <name evidence="3" type="ORF">MASS_2p0030</name>
</gene>
<dbReference type="InterPro" id="IPR003115">
    <property type="entry name" value="ParB_N"/>
</dbReference>
<feature type="region of interest" description="Disordered" evidence="1">
    <location>
        <begin position="523"/>
        <end position="580"/>
    </location>
</feature>
<geneLocation type="plasmid" evidence="3 4">
    <name>2</name>
</geneLocation>
<proteinExistence type="predicted"/>
<dbReference type="EMBL" id="CP004376">
    <property type="protein sequence ID" value="AGM31741.1"/>
    <property type="molecule type" value="Genomic_DNA"/>
</dbReference>
<organism evidence="3 4">
    <name type="scientific">Mycobacteroides abscessus subsp. bolletii 50594</name>
    <dbReference type="NCBI Taxonomy" id="1303024"/>
    <lineage>
        <taxon>Bacteria</taxon>
        <taxon>Bacillati</taxon>
        <taxon>Actinomycetota</taxon>
        <taxon>Actinomycetes</taxon>
        <taxon>Mycobacteriales</taxon>
        <taxon>Mycobacteriaceae</taxon>
        <taxon>Mycobacteroides</taxon>
        <taxon>Mycobacteroides abscessus</taxon>
    </lineage>
</organism>
<dbReference type="AlphaFoldDB" id="A0AB33AJ84"/>
<sequence length="580" mass="63717">MSTKAAAIPEDIDRSKPAFLSLNLDVLVLDKNVRTNPVYAHLVPSIQANGIYHPLLGYWNDEGTVTITDGQRRILAAREAGLSEVPVLVRPYVSDDEAARNADRLLEQLITAKDRDGLTEVDYMRGVQELFDSKVFKHAEVSKRIGLTNKEASTIKKLGKSQAAMAAMEDRQLSMADALIVAEFEGNDAALERLNNAEPDQLPHVAARIKREEKEAAEYAEATAPYAAQGFTILPRDFYRPDEPEYISSESLTTAEGEPIDQAEHIAAHAAHWAVRLARPWAYVHQETGEIVARDLVDHQAADDEPAEDGYVHSKLVEWQQVWVPTYYTKEATALGLQEPEAEDAPTSVDEAEAKARETEARRKTVELNKHGLAAQDVRRAWVSDLLARRSAPKGSVVFIGAQLAQHRDLLNRNKAPETAAELFRQTDPDAITKQAIELDDRGDSRATMLLLGQVLGALEALTPKSAWSAKPGTWSYQPYSRDYLTFLAAQGYTLSDIERVVTGELDQDALYATIAAEKAAEKEAAKARKKAAKAEADELDGEEGNDSQDTSQADLQPEDTEAQEAAARTEQDAAAANVA</sequence>
<protein>
    <submittedName>
        <fullName evidence="3">Nuclease</fullName>
    </submittedName>
</protein>
<dbReference type="PANTHER" id="PTHR33375:SF1">
    <property type="entry name" value="CHROMOSOME-PARTITIONING PROTEIN PARB-RELATED"/>
    <property type="match status" value="1"/>
</dbReference>
<dbReference type="PANTHER" id="PTHR33375">
    <property type="entry name" value="CHROMOSOME-PARTITIONING PROTEIN PARB-RELATED"/>
    <property type="match status" value="1"/>
</dbReference>
<dbReference type="SUPFAM" id="SSF110849">
    <property type="entry name" value="ParB/Sulfiredoxin"/>
    <property type="match status" value="1"/>
</dbReference>
<dbReference type="SMART" id="SM00470">
    <property type="entry name" value="ParB"/>
    <property type="match status" value="1"/>
</dbReference>
<evidence type="ECO:0000256" key="1">
    <source>
        <dbReference type="SAM" id="MobiDB-lite"/>
    </source>
</evidence>
<feature type="domain" description="ParB-like N-terminal" evidence="2">
    <location>
        <begin position="20"/>
        <end position="107"/>
    </location>
</feature>
<dbReference type="KEGG" id="mabb:MASS_2p0030"/>
<name>A0AB33AJ84_9MYCO</name>
<dbReference type="RefSeq" id="WP_016341445.1">
    <property type="nucleotide sequence ID" value="NC_021279.1"/>
</dbReference>
<dbReference type="GO" id="GO:0005694">
    <property type="term" value="C:chromosome"/>
    <property type="evidence" value="ECO:0007669"/>
    <property type="project" value="TreeGrafter"/>
</dbReference>
<dbReference type="GO" id="GO:0007059">
    <property type="term" value="P:chromosome segregation"/>
    <property type="evidence" value="ECO:0007669"/>
    <property type="project" value="TreeGrafter"/>
</dbReference>
<evidence type="ECO:0000313" key="3">
    <source>
        <dbReference type="EMBL" id="AGM31741.1"/>
    </source>
</evidence>
<dbReference type="InterPro" id="IPR036086">
    <property type="entry name" value="ParB/Sulfiredoxin_sf"/>
</dbReference>
<reference evidence="3 4" key="1">
    <citation type="journal article" date="2013" name="Genome Announc.">
        <title>Complete Genome Sequence of Mycobacterium massiliense Clinical Strain Asan 50594, Belonging to the Type II Genotype.</title>
        <authorList>
            <person name="Kim B.J."/>
            <person name="Kim B.R."/>
            <person name="Hong S.H."/>
            <person name="Seok S.H."/>
            <person name="Kook Y.H."/>
            <person name="Kim B.J."/>
        </authorList>
    </citation>
    <scope>NUCLEOTIDE SEQUENCE [LARGE SCALE GENOMIC DNA]</scope>
    <source>
        <strain evidence="3 4">50594</strain>
    </source>
</reference>
<dbReference type="Gene3D" id="3.90.1530.10">
    <property type="entry name" value="Conserved hypothetical protein from pyrococcus furiosus pfu- 392566-001, ParB domain"/>
    <property type="match status" value="1"/>
</dbReference>
<dbReference type="Proteomes" id="UP000013961">
    <property type="component" value="Plasmid 2"/>
</dbReference>
<dbReference type="Pfam" id="PF02195">
    <property type="entry name" value="ParB_N"/>
    <property type="match status" value="1"/>
</dbReference>
<evidence type="ECO:0000313" key="4">
    <source>
        <dbReference type="Proteomes" id="UP000013961"/>
    </source>
</evidence>
<feature type="compositionally biased region" description="Acidic residues" evidence="1">
    <location>
        <begin position="538"/>
        <end position="547"/>
    </location>
</feature>
<accession>A0AB33AJ84</accession>
<feature type="compositionally biased region" description="Basic and acidic residues" evidence="1">
    <location>
        <begin position="523"/>
        <end position="537"/>
    </location>
</feature>
<evidence type="ECO:0000259" key="2">
    <source>
        <dbReference type="SMART" id="SM00470"/>
    </source>
</evidence>
<dbReference type="InterPro" id="IPR050336">
    <property type="entry name" value="Chromosome_partition/occlusion"/>
</dbReference>
<keyword evidence="3" id="KW-0614">Plasmid</keyword>